<protein>
    <submittedName>
        <fullName evidence="2">Uncharacterized protein</fullName>
    </submittedName>
</protein>
<keyword evidence="1" id="KW-0472">Membrane</keyword>
<name>A0A369MJ45_EGGLN</name>
<dbReference type="SUPFAM" id="SSF103473">
    <property type="entry name" value="MFS general substrate transporter"/>
    <property type="match status" value="1"/>
</dbReference>
<dbReference type="Proteomes" id="UP000253970">
    <property type="component" value="Unassembled WGS sequence"/>
</dbReference>
<comment type="caution">
    <text evidence="2">The sequence shown here is derived from an EMBL/GenBank/DDBJ whole genome shotgun (WGS) entry which is preliminary data.</text>
</comment>
<reference evidence="2 3" key="1">
    <citation type="journal article" date="2018" name="Elife">
        <title>Discovery and characterization of a prevalent human gut bacterial enzyme sufficient for the inactivation of a family of plant toxins.</title>
        <authorList>
            <person name="Koppel N."/>
            <person name="Bisanz J.E."/>
            <person name="Pandelia M.E."/>
            <person name="Turnbaugh P.J."/>
            <person name="Balskus E.P."/>
        </authorList>
    </citation>
    <scope>NUCLEOTIDE SEQUENCE [LARGE SCALE GENOMIC DNA]</scope>
    <source>
        <strain evidence="2 3">W1 BHI 6</strain>
    </source>
</reference>
<dbReference type="InterPro" id="IPR036259">
    <property type="entry name" value="MFS_trans_sf"/>
</dbReference>
<feature type="transmembrane region" description="Helical" evidence="1">
    <location>
        <begin position="64"/>
        <end position="85"/>
    </location>
</feature>
<dbReference type="GeneID" id="69512214"/>
<feature type="transmembrane region" description="Helical" evidence="1">
    <location>
        <begin position="129"/>
        <end position="148"/>
    </location>
</feature>
<feature type="transmembrane region" description="Helical" evidence="1">
    <location>
        <begin position="97"/>
        <end position="117"/>
    </location>
</feature>
<keyword evidence="1" id="KW-1133">Transmembrane helix</keyword>
<feature type="transmembrane region" description="Helical" evidence="1">
    <location>
        <begin position="12"/>
        <end position="44"/>
    </location>
</feature>
<organism evidence="2 3">
    <name type="scientific">Eggerthella lenta</name>
    <name type="common">Eubacterium lentum</name>
    <dbReference type="NCBI Taxonomy" id="84112"/>
    <lineage>
        <taxon>Bacteria</taxon>
        <taxon>Bacillati</taxon>
        <taxon>Actinomycetota</taxon>
        <taxon>Coriobacteriia</taxon>
        <taxon>Eggerthellales</taxon>
        <taxon>Eggerthellaceae</taxon>
        <taxon>Eggerthella</taxon>
    </lineage>
</organism>
<keyword evidence="1" id="KW-0812">Transmembrane</keyword>
<dbReference type="AlphaFoldDB" id="A0A369MJ45"/>
<evidence type="ECO:0000313" key="3">
    <source>
        <dbReference type="Proteomes" id="UP000253970"/>
    </source>
</evidence>
<dbReference type="EMBL" id="PPTU01000007">
    <property type="protein sequence ID" value="RDB71231.1"/>
    <property type="molecule type" value="Genomic_DNA"/>
</dbReference>
<proteinExistence type="predicted"/>
<evidence type="ECO:0000313" key="2">
    <source>
        <dbReference type="EMBL" id="RDB71231.1"/>
    </source>
</evidence>
<gene>
    <name evidence="2" type="ORF">C1875_05975</name>
</gene>
<dbReference type="RefSeq" id="WP_114533540.1">
    <property type="nucleotide sequence ID" value="NZ_AP025575.1"/>
</dbReference>
<accession>A0A369MJ45</accession>
<sequence length="195" mass="20628">MSNPARTGTQKALHVVSIIMIVLGVLVILSGASLIALGVSAATMGMDQPMTLGDTETTADTTSVALGIIVLAMGLVQLVVAAFGLRGSKDASKIGPFRILIWGISLVILATILYGWFFNGNWYIQNSPLLLIGNVIYLLVCSTLADAVKREHDLGIVGEAKAKVERSGSQKALLVIGACTWLAYDIMRQSRGIEA</sequence>
<evidence type="ECO:0000256" key="1">
    <source>
        <dbReference type="SAM" id="Phobius"/>
    </source>
</evidence>